<dbReference type="EMBL" id="CP060783">
    <property type="protein sequence ID" value="QNP47990.1"/>
    <property type="molecule type" value="Genomic_DNA"/>
</dbReference>
<dbReference type="Proteomes" id="UP000516028">
    <property type="component" value="Chromosome"/>
</dbReference>
<evidence type="ECO:0000256" key="8">
    <source>
        <dbReference type="ARBA" id="ARBA00023136"/>
    </source>
</evidence>
<feature type="domain" description="ABC transmembrane type-1" evidence="11">
    <location>
        <begin position="38"/>
        <end position="345"/>
    </location>
</feature>
<dbReference type="GO" id="GO:0140359">
    <property type="term" value="F:ABC-type transporter activity"/>
    <property type="evidence" value="ECO:0007669"/>
    <property type="project" value="InterPro"/>
</dbReference>
<keyword evidence="7 9" id="KW-1133">Transmembrane helix</keyword>
<dbReference type="GO" id="GO:0016887">
    <property type="term" value="F:ATP hydrolysis activity"/>
    <property type="evidence" value="ECO:0007669"/>
    <property type="project" value="InterPro"/>
</dbReference>
<dbReference type="SUPFAM" id="SSF90123">
    <property type="entry name" value="ABC transporter transmembrane region"/>
    <property type="match status" value="1"/>
</dbReference>
<dbReference type="CDD" id="cd03223">
    <property type="entry name" value="ABCD_peroxisomal_ALDP"/>
    <property type="match status" value="1"/>
</dbReference>
<reference evidence="12 13" key="1">
    <citation type="submission" date="2020-08" db="EMBL/GenBank/DDBJ databases">
        <title>Genome sequence of Diaphorobacter aerolatus KACC 16536T.</title>
        <authorList>
            <person name="Hyun D.-W."/>
            <person name="Bae J.-W."/>
        </authorList>
    </citation>
    <scope>NUCLEOTIDE SEQUENCE [LARGE SCALE GENOMIC DNA]</scope>
    <source>
        <strain evidence="12 13">KACC 16536</strain>
    </source>
</reference>
<dbReference type="PANTHER" id="PTHR11384:SF59">
    <property type="entry name" value="LYSOSOMAL COBALAMIN TRANSPORTER ABCD4"/>
    <property type="match status" value="1"/>
</dbReference>
<evidence type="ECO:0000313" key="12">
    <source>
        <dbReference type="EMBL" id="QNP47990.1"/>
    </source>
</evidence>
<sequence length="588" mass="66166">MSLKDKLRNAAQITRQAFALARPYFVSEEKVRAWGLLVAIIALNLGAVFMLVQFNEWNRVFYDALQEKQADVFWRQLAKFSWLAAIYIVIAVYKFYLTQLLQLNWRKWLTQQMLTRWLAAKAFYRLELGRLDGSNVPDNPDQRIQEDLNLFTTYTVSLAMGLLNALVTFVSFVGILWGLSGVMDVHVPQALGGGTWEIAGFMVWMAVLYCIIGTIITFWVGAPQVLLNNRQQRFEANFRRYMIRVREHAEAIALDGGERVEGGRLTERLGDVLGNYLALIRKQKSLIWFTTFFAQAAVVFPFLIAAPRFFSGAIQLGQLMQIASAFGQVSDSLSWIVNNYQDIAAWRATTQRLAGFDESLAQQSAHRTDGARLENADHLETEGLQVALPRGEVILSNAALKINARERVLISGASGSGKSTLMRVFAGIWPFAKGRIERPQDAMFIPQRPYFPDGSLREALAYPEPASRYGDEQLVQALEQASLPRLVARMDEKNVWNAVLSGGEQQRLAIARVLLKRPAWVFADEATSALDGPTEAHVYDQLAQLVQERDGALISIAHRDSVQRFHNRNWKLDPQSQSIAEQPGQAVG</sequence>
<dbReference type="InterPro" id="IPR017871">
    <property type="entry name" value="ABC_transporter-like_CS"/>
</dbReference>
<dbReference type="Pfam" id="PF00005">
    <property type="entry name" value="ABC_tran"/>
    <property type="match status" value="1"/>
</dbReference>
<dbReference type="Gene3D" id="3.40.50.300">
    <property type="entry name" value="P-loop containing nucleotide triphosphate hydrolases"/>
    <property type="match status" value="1"/>
</dbReference>
<dbReference type="PROSITE" id="PS00211">
    <property type="entry name" value="ABC_TRANSPORTER_1"/>
    <property type="match status" value="1"/>
</dbReference>
<dbReference type="SUPFAM" id="SSF52540">
    <property type="entry name" value="P-loop containing nucleoside triphosphate hydrolases"/>
    <property type="match status" value="1"/>
</dbReference>
<evidence type="ECO:0000313" key="13">
    <source>
        <dbReference type="Proteomes" id="UP000516028"/>
    </source>
</evidence>
<dbReference type="Pfam" id="PF06472">
    <property type="entry name" value="ABC_membrane_2"/>
    <property type="match status" value="1"/>
</dbReference>
<dbReference type="PROSITE" id="PS50929">
    <property type="entry name" value="ABC_TM1F"/>
    <property type="match status" value="1"/>
</dbReference>
<dbReference type="GO" id="GO:0005524">
    <property type="term" value="F:ATP binding"/>
    <property type="evidence" value="ECO:0007669"/>
    <property type="project" value="UniProtKB-KW"/>
</dbReference>
<keyword evidence="13" id="KW-1185">Reference proteome</keyword>
<dbReference type="InterPro" id="IPR027417">
    <property type="entry name" value="P-loop_NTPase"/>
</dbReference>
<keyword evidence="6 12" id="KW-0067">ATP-binding</keyword>
<dbReference type="RefSeq" id="WP_187723669.1">
    <property type="nucleotide sequence ID" value="NZ_CP060783.1"/>
</dbReference>
<keyword evidence="8 9" id="KW-0472">Membrane</keyword>
<evidence type="ECO:0000256" key="9">
    <source>
        <dbReference type="SAM" id="Phobius"/>
    </source>
</evidence>
<dbReference type="KEGG" id="daer:H9K75_18065"/>
<comment type="subcellular location">
    <subcellularLocation>
        <location evidence="1">Cell membrane</location>
        <topology evidence="1">Multi-pass membrane protein</topology>
    </subcellularLocation>
</comment>
<evidence type="ECO:0000256" key="3">
    <source>
        <dbReference type="ARBA" id="ARBA00022475"/>
    </source>
</evidence>
<organism evidence="12 13">
    <name type="scientific">Diaphorobacter aerolatus</name>
    <dbReference type="NCBI Taxonomy" id="1288495"/>
    <lineage>
        <taxon>Bacteria</taxon>
        <taxon>Pseudomonadati</taxon>
        <taxon>Pseudomonadota</taxon>
        <taxon>Betaproteobacteria</taxon>
        <taxon>Burkholderiales</taxon>
        <taxon>Comamonadaceae</taxon>
        <taxon>Diaphorobacter</taxon>
    </lineage>
</organism>
<dbReference type="PANTHER" id="PTHR11384">
    <property type="entry name" value="ATP-BINDING CASSETTE, SUB-FAMILY D MEMBER"/>
    <property type="match status" value="1"/>
</dbReference>
<dbReference type="Gene3D" id="1.20.1560.10">
    <property type="entry name" value="ABC transporter type 1, transmembrane domain"/>
    <property type="match status" value="1"/>
</dbReference>
<feature type="transmembrane region" description="Helical" evidence="9">
    <location>
        <begin position="286"/>
        <end position="310"/>
    </location>
</feature>
<dbReference type="InterPro" id="IPR050835">
    <property type="entry name" value="ABC_transporter_sub-D"/>
</dbReference>
<feature type="transmembrane region" description="Helical" evidence="9">
    <location>
        <begin position="31"/>
        <end position="52"/>
    </location>
</feature>
<evidence type="ECO:0000256" key="6">
    <source>
        <dbReference type="ARBA" id="ARBA00022840"/>
    </source>
</evidence>
<keyword evidence="5" id="KW-0547">Nucleotide-binding</keyword>
<feature type="transmembrane region" description="Helical" evidence="9">
    <location>
        <begin position="198"/>
        <end position="222"/>
    </location>
</feature>
<keyword evidence="2" id="KW-0813">Transport</keyword>
<dbReference type="GO" id="GO:0005886">
    <property type="term" value="C:plasma membrane"/>
    <property type="evidence" value="ECO:0007669"/>
    <property type="project" value="UniProtKB-SubCell"/>
</dbReference>
<dbReference type="SMART" id="SM00382">
    <property type="entry name" value="AAA"/>
    <property type="match status" value="1"/>
</dbReference>
<name>A0A7H0GI74_9BURK</name>
<proteinExistence type="predicted"/>
<feature type="transmembrane region" description="Helical" evidence="9">
    <location>
        <begin position="151"/>
        <end position="178"/>
    </location>
</feature>
<evidence type="ECO:0000256" key="2">
    <source>
        <dbReference type="ARBA" id="ARBA00022448"/>
    </source>
</evidence>
<evidence type="ECO:0000256" key="4">
    <source>
        <dbReference type="ARBA" id="ARBA00022692"/>
    </source>
</evidence>
<evidence type="ECO:0000256" key="1">
    <source>
        <dbReference type="ARBA" id="ARBA00004651"/>
    </source>
</evidence>
<dbReference type="InterPro" id="IPR011527">
    <property type="entry name" value="ABC1_TM_dom"/>
</dbReference>
<keyword evidence="4 9" id="KW-0812">Transmembrane</keyword>
<dbReference type="AlphaFoldDB" id="A0A7H0GI74"/>
<evidence type="ECO:0000259" key="10">
    <source>
        <dbReference type="PROSITE" id="PS50893"/>
    </source>
</evidence>
<evidence type="ECO:0000256" key="7">
    <source>
        <dbReference type="ARBA" id="ARBA00022989"/>
    </source>
</evidence>
<feature type="domain" description="ABC transporter" evidence="10">
    <location>
        <begin position="379"/>
        <end position="588"/>
    </location>
</feature>
<gene>
    <name evidence="12" type="ORF">H9K75_18065</name>
</gene>
<evidence type="ECO:0000256" key="5">
    <source>
        <dbReference type="ARBA" id="ARBA00022741"/>
    </source>
</evidence>
<accession>A0A7H0GI74</accession>
<feature type="transmembrane region" description="Helical" evidence="9">
    <location>
        <begin position="80"/>
        <end position="97"/>
    </location>
</feature>
<dbReference type="InterPro" id="IPR003593">
    <property type="entry name" value="AAA+_ATPase"/>
</dbReference>
<dbReference type="PROSITE" id="PS50893">
    <property type="entry name" value="ABC_TRANSPORTER_2"/>
    <property type="match status" value="1"/>
</dbReference>
<protein>
    <submittedName>
        <fullName evidence="12">ABC transporter ATP-binding protein/permease</fullName>
    </submittedName>
</protein>
<dbReference type="InterPro" id="IPR003439">
    <property type="entry name" value="ABC_transporter-like_ATP-bd"/>
</dbReference>
<dbReference type="InterPro" id="IPR036640">
    <property type="entry name" value="ABC1_TM_sf"/>
</dbReference>
<evidence type="ECO:0000259" key="11">
    <source>
        <dbReference type="PROSITE" id="PS50929"/>
    </source>
</evidence>
<keyword evidence="3" id="KW-1003">Cell membrane</keyword>